<reference evidence="9" key="3">
    <citation type="submission" date="2025-04" db="UniProtKB">
        <authorList>
            <consortium name="RefSeq"/>
        </authorList>
    </citation>
    <scope>IDENTIFICATION</scope>
    <source>
        <strain evidence="9">CBS 304.34</strain>
    </source>
</reference>
<dbReference type="Proteomes" id="UP000504636">
    <property type="component" value="Unplaced"/>
</dbReference>
<evidence type="ECO:0000256" key="4">
    <source>
        <dbReference type="PROSITE-ProRule" id="PRU00175"/>
    </source>
</evidence>
<keyword evidence="2 4" id="KW-0863">Zinc-finger</keyword>
<evidence type="ECO:0000259" key="6">
    <source>
        <dbReference type="PROSITE" id="PS50089"/>
    </source>
</evidence>
<reference evidence="7 9" key="1">
    <citation type="journal article" date="2020" name="Stud. Mycol.">
        <title>101 Dothideomycetes genomes: a test case for predicting lifestyles and emergence of pathogens.</title>
        <authorList>
            <person name="Haridas S."/>
            <person name="Albert R."/>
            <person name="Binder M."/>
            <person name="Bloem J."/>
            <person name="Labutti K."/>
            <person name="Salamov A."/>
            <person name="Andreopoulos B."/>
            <person name="Baker S."/>
            <person name="Barry K."/>
            <person name="Bills G."/>
            <person name="Bluhm B."/>
            <person name="Cannon C."/>
            <person name="Castanera R."/>
            <person name="Culley D."/>
            <person name="Daum C."/>
            <person name="Ezra D."/>
            <person name="Gonzalez J."/>
            <person name="Henrissat B."/>
            <person name="Kuo A."/>
            <person name="Liang C."/>
            <person name="Lipzen A."/>
            <person name="Lutzoni F."/>
            <person name="Magnuson J."/>
            <person name="Mondo S."/>
            <person name="Nolan M."/>
            <person name="Ohm R."/>
            <person name="Pangilinan J."/>
            <person name="Park H.-J."/>
            <person name="Ramirez L."/>
            <person name="Alfaro M."/>
            <person name="Sun H."/>
            <person name="Tritt A."/>
            <person name="Yoshinaga Y."/>
            <person name="Zwiers L.-H."/>
            <person name="Turgeon B."/>
            <person name="Goodwin S."/>
            <person name="Spatafora J."/>
            <person name="Crous P."/>
            <person name="Grigoriev I."/>
        </authorList>
    </citation>
    <scope>NUCLEOTIDE SEQUENCE</scope>
    <source>
        <strain evidence="7 9">CBS 304.34</strain>
    </source>
</reference>
<dbReference type="AlphaFoldDB" id="A0A6A6XZ55"/>
<feature type="domain" description="RING-type" evidence="6">
    <location>
        <begin position="33"/>
        <end position="82"/>
    </location>
</feature>
<dbReference type="InterPro" id="IPR001841">
    <property type="entry name" value="Znf_RING"/>
</dbReference>
<keyword evidence="5" id="KW-0175">Coiled coil</keyword>
<reference evidence="9" key="2">
    <citation type="submission" date="2020-04" db="EMBL/GenBank/DDBJ databases">
        <authorList>
            <consortium name="NCBI Genome Project"/>
        </authorList>
    </citation>
    <scope>NUCLEOTIDE SEQUENCE</scope>
    <source>
        <strain evidence="9">CBS 304.34</strain>
    </source>
</reference>
<dbReference type="GO" id="GO:0008270">
    <property type="term" value="F:zinc ion binding"/>
    <property type="evidence" value="ECO:0007669"/>
    <property type="project" value="UniProtKB-KW"/>
</dbReference>
<evidence type="ECO:0000256" key="1">
    <source>
        <dbReference type="ARBA" id="ARBA00022723"/>
    </source>
</evidence>
<keyword evidence="3" id="KW-0862">Zinc</keyword>
<protein>
    <recommendedName>
        <fullName evidence="6">RING-type domain-containing protein</fullName>
    </recommendedName>
</protein>
<dbReference type="InterPro" id="IPR013083">
    <property type="entry name" value="Znf_RING/FYVE/PHD"/>
</dbReference>
<dbReference type="RefSeq" id="XP_033568756.1">
    <property type="nucleotide sequence ID" value="XM_033726327.1"/>
</dbReference>
<proteinExistence type="predicted"/>
<gene>
    <name evidence="7 9" type="ORF">BDZ99DRAFT_528009</name>
</gene>
<organism evidence="7">
    <name type="scientific">Mytilinidion resinicola</name>
    <dbReference type="NCBI Taxonomy" id="574789"/>
    <lineage>
        <taxon>Eukaryota</taxon>
        <taxon>Fungi</taxon>
        <taxon>Dikarya</taxon>
        <taxon>Ascomycota</taxon>
        <taxon>Pezizomycotina</taxon>
        <taxon>Dothideomycetes</taxon>
        <taxon>Pleosporomycetidae</taxon>
        <taxon>Mytilinidiales</taxon>
        <taxon>Mytilinidiaceae</taxon>
        <taxon>Mytilinidion</taxon>
    </lineage>
</organism>
<dbReference type="PANTHER" id="PTHR22763">
    <property type="entry name" value="RING ZINC FINGER PROTEIN"/>
    <property type="match status" value="1"/>
</dbReference>
<feature type="coiled-coil region" evidence="5">
    <location>
        <begin position="110"/>
        <end position="201"/>
    </location>
</feature>
<keyword evidence="8" id="KW-1185">Reference proteome</keyword>
<name>A0A6A6XZ55_9PEZI</name>
<dbReference type="CDD" id="cd16448">
    <property type="entry name" value="RING-H2"/>
    <property type="match status" value="1"/>
</dbReference>
<evidence type="ECO:0000313" key="8">
    <source>
        <dbReference type="Proteomes" id="UP000504636"/>
    </source>
</evidence>
<evidence type="ECO:0000256" key="3">
    <source>
        <dbReference type="ARBA" id="ARBA00022833"/>
    </source>
</evidence>
<evidence type="ECO:0000313" key="9">
    <source>
        <dbReference type="RefSeq" id="XP_033568756.1"/>
    </source>
</evidence>
<dbReference type="PROSITE" id="PS50089">
    <property type="entry name" value="ZF_RING_2"/>
    <property type="match status" value="1"/>
</dbReference>
<dbReference type="OrthoDB" id="3801318at2759"/>
<dbReference type="GO" id="GO:0012505">
    <property type="term" value="C:endomembrane system"/>
    <property type="evidence" value="ECO:0007669"/>
    <property type="project" value="TreeGrafter"/>
</dbReference>
<evidence type="ECO:0000313" key="7">
    <source>
        <dbReference type="EMBL" id="KAF2801792.1"/>
    </source>
</evidence>
<evidence type="ECO:0000256" key="5">
    <source>
        <dbReference type="SAM" id="Coils"/>
    </source>
</evidence>
<dbReference type="EMBL" id="MU003727">
    <property type="protein sequence ID" value="KAF2801792.1"/>
    <property type="molecule type" value="Genomic_DNA"/>
</dbReference>
<keyword evidence="1" id="KW-0479">Metal-binding</keyword>
<dbReference type="SUPFAM" id="SSF57850">
    <property type="entry name" value="RING/U-box"/>
    <property type="match status" value="1"/>
</dbReference>
<dbReference type="PANTHER" id="PTHR22763:SF162">
    <property type="entry name" value="TRANSMEMBRANE E3 UBIQUITIN-PROTEIN LIGASE 1"/>
    <property type="match status" value="1"/>
</dbReference>
<evidence type="ECO:0000256" key="2">
    <source>
        <dbReference type="ARBA" id="ARBA00022771"/>
    </source>
</evidence>
<dbReference type="Gene3D" id="3.30.40.10">
    <property type="entry name" value="Zinc/RING finger domain, C3HC4 (zinc finger)"/>
    <property type="match status" value="1"/>
</dbReference>
<dbReference type="GO" id="GO:0043161">
    <property type="term" value="P:proteasome-mediated ubiquitin-dependent protein catabolic process"/>
    <property type="evidence" value="ECO:0007669"/>
    <property type="project" value="TreeGrafter"/>
</dbReference>
<sequence length="205" mass="23299">MSTALLKTSEEFMQNNIIQVNDSVLADLDLPECPICHCEFGVDDPAIQITGITGCSHIFGRSYLADWFSSNNPNVDTCPLCRTKLYRGNGTRGRDETHRHQRCLVAPRAMQEARRELNGARQREVVAAREAREAEQRGQEMQEQLQNTVREGQEARRSFSEALEALLNDLEAEGGGSEAERERLEQRLVQLREIDQSIEDVLRDR</sequence>
<accession>A0A6A6XZ55</accession>
<dbReference type="GeneID" id="54467220"/>
<dbReference type="Pfam" id="PF13639">
    <property type="entry name" value="zf-RING_2"/>
    <property type="match status" value="1"/>
</dbReference>
<dbReference type="GO" id="GO:0061630">
    <property type="term" value="F:ubiquitin protein ligase activity"/>
    <property type="evidence" value="ECO:0007669"/>
    <property type="project" value="TreeGrafter"/>
</dbReference>
<dbReference type="InterPro" id="IPR050731">
    <property type="entry name" value="HRD1_E3_ubiq-ligases"/>
</dbReference>